<keyword evidence="1" id="KW-1133">Transmembrane helix</keyword>
<gene>
    <name evidence="2" type="ordered locus">SRM_00711</name>
</gene>
<dbReference type="HOGENOM" id="CLU_3276448_0_0_10"/>
<dbReference type="AlphaFoldDB" id="D5H6H7"/>
<dbReference type="EMBL" id="FP565814">
    <property type="protein sequence ID" value="CBH23632.1"/>
    <property type="molecule type" value="Genomic_DNA"/>
</dbReference>
<evidence type="ECO:0000313" key="3">
    <source>
        <dbReference type="Proteomes" id="UP000000933"/>
    </source>
</evidence>
<protein>
    <submittedName>
        <fullName evidence="2">Uncharacterized protein</fullName>
    </submittedName>
</protein>
<keyword evidence="1" id="KW-0472">Membrane</keyword>
<name>D5H6H7_SALRM</name>
<organism evidence="2 3">
    <name type="scientific">Salinibacter ruber (strain M8)</name>
    <dbReference type="NCBI Taxonomy" id="761659"/>
    <lineage>
        <taxon>Bacteria</taxon>
        <taxon>Pseudomonadati</taxon>
        <taxon>Rhodothermota</taxon>
        <taxon>Rhodothermia</taxon>
        <taxon>Rhodothermales</taxon>
        <taxon>Salinibacteraceae</taxon>
        <taxon>Salinibacter</taxon>
    </lineage>
</organism>
<dbReference type="Proteomes" id="UP000000933">
    <property type="component" value="Chromosome"/>
</dbReference>
<keyword evidence="1" id="KW-0812">Transmembrane</keyword>
<accession>D5H6H7</accession>
<feature type="transmembrane region" description="Helical" evidence="1">
    <location>
        <begin position="6"/>
        <end position="26"/>
    </location>
</feature>
<proteinExistence type="predicted"/>
<dbReference type="KEGG" id="srm:SRM_00711"/>
<evidence type="ECO:0000256" key="1">
    <source>
        <dbReference type="SAM" id="Phobius"/>
    </source>
</evidence>
<evidence type="ECO:0000313" key="2">
    <source>
        <dbReference type="EMBL" id="CBH23632.1"/>
    </source>
</evidence>
<reference evidence="3" key="2">
    <citation type="submission" date="2010-04" db="EMBL/GenBank/DDBJ databases">
        <title>Genome sequence of Salinibacter ruber M8.</title>
        <authorList>
            <consortium name="Genoscope"/>
        </authorList>
    </citation>
    <scope>NUCLEOTIDE SEQUENCE [LARGE SCALE GENOMIC DNA]</scope>
    <source>
        <strain evidence="3">M8</strain>
    </source>
</reference>
<reference evidence="2 3" key="1">
    <citation type="journal article" date="2010" name="ISME J.">
        <title>Fine-scale evolution: genomic, phenotypic and ecological differentiation in two coexisting Salinibacter ruber strains.</title>
        <authorList>
            <person name="Pena A."/>
            <person name="Teeling H."/>
            <person name="Huerta-Cepas J."/>
            <person name="Santos F."/>
            <person name="Yarza P."/>
            <person name="Brito-Echeverria J."/>
            <person name="Lucio M."/>
            <person name="Schmitt-Kopplin P."/>
            <person name="Meseguer I."/>
            <person name="Schenowitz C."/>
            <person name="Dossat C."/>
            <person name="Barbe V."/>
            <person name="Dopazo J."/>
            <person name="Rossello-Mora R."/>
            <person name="Schuler M."/>
            <person name="Glockner F.O."/>
            <person name="Amann R."/>
            <person name="Gabaldon T."/>
            <person name="Anton J."/>
        </authorList>
    </citation>
    <scope>NUCLEOTIDE SEQUENCE [LARGE SCALE GENOMIC DNA]</scope>
    <source>
        <strain evidence="2 3">M8</strain>
    </source>
</reference>
<sequence length="41" mass="4907">MNNNGITYIFIIHIFFYQIHIGSIAYKMKLDVFIFEAFSDM</sequence>